<evidence type="ECO:0000313" key="3">
    <source>
        <dbReference type="Proteomes" id="UP000597459"/>
    </source>
</evidence>
<dbReference type="PROSITE" id="PS50206">
    <property type="entry name" value="RHODANESE_3"/>
    <property type="match status" value="1"/>
</dbReference>
<reference evidence="2" key="1">
    <citation type="submission" date="2019-11" db="EMBL/GenBank/DDBJ databases">
        <title>Description of new Acetobacter species.</title>
        <authorList>
            <person name="Cleenwerck I."/>
            <person name="Sombolestani A.S."/>
        </authorList>
    </citation>
    <scope>NUCLEOTIDE SEQUENCE</scope>
    <source>
        <strain evidence="2">LMG 1626</strain>
    </source>
</reference>
<dbReference type="RefSeq" id="WP_166312797.1">
    <property type="nucleotide sequence ID" value="NZ_JAHRDV010000002.1"/>
</dbReference>
<dbReference type="InterPro" id="IPR001763">
    <property type="entry name" value="Rhodanese-like_dom"/>
</dbReference>
<proteinExistence type="predicted"/>
<evidence type="ECO:0000313" key="2">
    <source>
        <dbReference type="EMBL" id="NHO52664.1"/>
    </source>
</evidence>
<dbReference type="EMBL" id="WOTH01000002">
    <property type="protein sequence ID" value="NHO52664.1"/>
    <property type="molecule type" value="Genomic_DNA"/>
</dbReference>
<organism evidence="2 3">
    <name type="scientific">Acetobacter estunensis</name>
    <dbReference type="NCBI Taxonomy" id="104097"/>
    <lineage>
        <taxon>Bacteria</taxon>
        <taxon>Pseudomonadati</taxon>
        <taxon>Pseudomonadota</taxon>
        <taxon>Alphaproteobacteria</taxon>
        <taxon>Acetobacterales</taxon>
        <taxon>Acetobacteraceae</taxon>
        <taxon>Acetobacter</taxon>
    </lineage>
</organism>
<protein>
    <submittedName>
        <fullName evidence="2">Rhodanese-like domain-containing protein</fullName>
    </submittedName>
</protein>
<dbReference type="InterPro" id="IPR036873">
    <property type="entry name" value="Rhodanese-like_dom_sf"/>
</dbReference>
<dbReference type="Pfam" id="PF00581">
    <property type="entry name" value="Rhodanese"/>
    <property type="match status" value="1"/>
</dbReference>
<name>A0A967B3Q2_9PROT</name>
<feature type="domain" description="Rhodanese" evidence="1">
    <location>
        <begin position="16"/>
        <end position="121"/>
    </location>
</feature>
<keyword evidence="3" id="KW-1185">Reference proteome</keyword>
<gene>
    <name evidence="2" type="ORF">GOB87_01620</name>
</gene>
<evidence type="ECO:0000259" key="1">
    <source>
        <dbReference type="PROSITE" id="PS50206"/>
    </source>
</evidence>
<accession>A0A967B3Q2</accession>
<dbReference type="AlphaFoldDB" id="A0A967B3Q2"/>
<comment type="caution">
    <text evidence="2">The sequence shown here is derived from an EMBL/GenBank/DDBJ whole genome shotgun (WGS) entry which is preliminary data.</text>
</comment>
<sequence>MIRDIQPRAVWEMMEADPTAQLIDVRTPAEWHFVGLPDLSVLGRNIHTISWQLPGGLINERFIEELRLVGLDGSQPLHFICRSGARSRSAAMMALQSGFETVFNVADGFEGPLNGEGHRGSVAGWKKDNLPWRQS</sequence>
<dbReference type="SMART" id="SM00450">
    <property type="entry name" value="RHOD"/>
    <property type="match status" value="1"/>
</dbReference>
<dbReference type="SUPFAM" id="SSF52821">
    <property type="entry name" value="Rhodanese/Cell cycle control phosphatase"/>
    <property type="match status" value="1"/>
</dbReference>
<dbReference type="Gene3D" id="3.40.250.10">
    <property type="entry name" value="Rhodanese-like domain"/>
    <property type="match status" value="1"/>
</dbReference>
<dbReference type="Proteomes" id="UP000597459">
    <property type="component" value="Unassembled WGS sequence"/>
</dbReference>